<evidence type="ECO:0000256" key="2">
    <source>
        <dbReference type="ARBA" id="ARBA00022692"/>
    </source>
</evidence>
<feature type="domain" description="DUF1232" evidence="6">
    <location>
        <begin position="34"/>
        <end position="68"/>
    </location>
</feature>
<dbReference type="RefSeq" id="WP_044732878.1">
    <property type="nucleotide sequence ID" value="NZ_JYBP01000003.1"/>
</dbReference>
<keyword evidence="3 5" id="KW-1133">Transmembrane helix</keyword>
<comment type="subcellular location">
    <subcellularLocation>
        <location evidence="1">Endomembrane system</location>
        <topology evidence="1">Multi-pass membrane protein</topology>
    </subcellularLocation>
</comment>
<reference evidence="7 8" key="1">
    <citation type="submission" date="2015-01" db="EMBL/GenBank/DDBJ databases">
        <authorList>
            <person name="Filippidou S."/>
            <person name="Jeanneret N."/>
            <person name="Russel-Delif L."/>
            <person name="Junier T."/>
            <person name="Wunderlin T."/>
            <person name="Molina V."/>
            <person name="Johnson S.L."/>
            <person name="Davenport K.W."/>
            <person name="Chain P.S."/>
            <person name="Dorador C."/>
            <person name="Junier P."/>
        </authorList>
    </citation>
    <scope>NUCLEOTIDE SEQUENCE [LARGE SCALE GENOMIC DNA]</scope>
    <source>
        <strain evidence="7 8">Et7/4</strain>
    </source>
</reference>
<keyword evidence="4 5" id="KW-0472">Membrane</keyword>
<proteinExistence type="predicted"/>
<gene>
    <name evidence="7" type="ORF">LG52_3512</name>
</gene>
<dbReference type="AlphaFoldDB" id="A0A0D8BYB4"/>
<comment type="caution">
    <text evidence="7">The sequence shown here is derived from an EMBL/GenBank/DDBJ whole genome shotgun (WGS) entry which is preliminary data.</text>
</comment>
<evidence type="ECO:0000256" key="3">
    <source>
        <dbReference type="ARBA" id="ARBA00022989"/>
    </source>
</evidence>
<evidence type="ECO:0000313" key="8">
    <source>
        <dbReference type="Proteomes" id="UP000032522"/>
    </source>
</evidence>
<evidence type="ECO:0000256" key="5">
    <source>
        <dbReference type="SAM" id="Phobius"/>
    </source>
</evidence>
<dbReference type="OrthoDB" id="9800202at2"/>
<dbReference type="EMBL" id="JYBP01000003">
    <property type="protein sequence ID" value="KJE29178.1"/>
    <property type="molecule type" value="Genomic_DNA"/>
</dbReference>
<dbReference type="PATRIC" id="fig|1462.6.peg.3868"/>
<feature type="transmembrane region" description="Helical" evidence="5">
    <location>
        <begin position="56"/>
        <end position="77"/>
    </location>
</feature>
<evidence type="ECO:0000259" key="6">
    <source>
        <dbReference type="Pfam" id="PF06803"/>
    </source>
</evidence>
<feature type="transmembrane region" description="Helical" evidence="5">
    <location>
        <begin position="28"/>
        <end position="44"/>
    </location>
</feature>
<accession>A0A0D8BYB4</accession>
<sequence length="131" mass="15343">MFTKWKEWARALKRDIFVLYSAIRDRRVFIWLRLFMLVVVAYTFSPIDLIPDFVPVLGYIDDLLLVPLGIYLALKWLPNDIVAEHRARAEELAKRGKPTSWVAGALIILLYVWLGVWLLRWLISWAGLGIF</sequence>
<keyword evidence="2 5" id="KW-0812">Transmembrane</keyword>
<evidence type="ECO:0000256" key="4">
    <source>
        <dbReference type="ARBA" id="ARBA00023136"/>
    </source>
</evidence>
<dbReference type="GO" id="GO:0012505">
    <property type="term" value="C:endomembrane system"/>
    <property type="evidence" value="ECO:0007669"/>
    <property type="project" value="UniProtKB-SubCell"/>
</dbReference>
<organism evidence="7 8">
    <name type="scientific">Geobacillus kaustophilus</name>
    <dbReference type="NCBI Taxonomy" id="1462"/>
    <lineage>
        <taxon>Bacteria</taxon>
        <taxon>Bacillati</taxon>
        <taxon>Bacillota</taxon>
        <taxon>Bacilli</taxon>
        <taxon>Bacillales</taxon>
        <taxon>Anoxybacillaceae</taxon>
        <taxon>Geobacillus</taxon>
        <taxon>Geobacillus thermoleovorans group</taxon>
    </lineage>
</organism>
<protein>
    <recommendedName>
        <fullName evidence="6">DUF1232 domain-containing protein</fullName>
    </recommendedName>
</protein>
<dbReference type="Pfam" id="PF06803">
    <property type="entry name" value="DUF1232"/>
    <property type="match status" value="1"/>
</dbReference>
<name>A0A0D8BYB4_GEOKU</name>
<feature type="transmembrane region" description="Helical" evidence="5">
    <location>
        <begin position="98"/>
        <end position="123"/>
    </location>
</feature>
<evidence type="ECO:0000313" key="7">
    <source>
        <dbReference type="EMBL" id="KJE29178.1"/>
    </source>
</evidence>
<evidence type="ECO:0000256" key="1">
    <source>
        <dbReference type="ARBA" id="ARBA00004127"/>
    </source>
</evidence>
<dbReference type="InterPro" id="IPR010652">
    <property type="entry name" value="DUF1232"/>
</dbReference>
<dbReference type="Proteomes" id="UP000032522">
    <property type="component" value="Unassembled WGS sequence"/>
</dbReference>